<organism evidence="3 4">
    <name type="scientific">Marinimicrococcus flavescens</name>
    <dbReference type="NCBI Taxonomy" id="3031815"/>
    <lineage>
        <taxon>Bacteria</taxon>
        <taxon>Pseudomonadati</taxon>
        <taxon>Pseudomonadota</taxon>
        <taxon>Alphaproteobacteria</taxon>
        <taxon>Geminicoccales</taxon>
        <taxon>Geminicoccaceae</taxon>
        <taxon>Marinimicrococcus</taxon>
    </lineage>
</organism>
<dbReference type="CDD" id="cd16405">
    <property type="entry name" value="RepB_like_N"/>
    <property type="match status" value="1"/>
</dbReference>
<comment type="similarity">
    <text evidence="1">Belongs to the ParB family.</text>
</comment>
<dbReference type="Gene3D" id="1.10.10.2830">
    <property type="match status" value="1"/>
</dbReference>
<feature type="domain" description="ParB-like N-terminal" evidence="2">
    <location>
        <begin position="75"/>
        <end position="165"/>
    </location>
</feature>
<evidence type="ECO:0000259" key="2">
    <source>
        <dbReference type="SMART" id="SM00470"/>
    </source>
</evidence>
<dbReference type="SUPFAM" id="SSF109709">
    <property type="entry name" value="KorB DNA-binding domain-like"/>
    <property type="match status" value="1"/>
</dbReference>
<dbReference type="SMART" id="SM00470">
    <property type="entry name" value="ParB"/>
    <property type="match status" value="1"/>
</dbReference>
<dbReference type="PANTHER" id="PTHR33375">
    <property type="entry name" value="CHROMOSOME-PARTITIONING PROTEIN PARB-RELATED"/>
    <property type="match status" value="1"/>
</dbReference>
<dbReference type="InterPro" id="IPR050336">
    <property type="entry name" value="Chromosome_partition/occlusion"/>
</dbReference>
<keyword evidence="4" id="KW-1185">Reference proteome</keyword>
<dbReference type="AlphaFoldDB" id="A0AAP3UZ43"/>
<dbReference type="GO" id="GO:0007059">
    <property type="term" value="P:chromosome segregation"/>
    <property type="evidence" value="ECO:0007669"/>
    <property type="project" value="TreeGrafter"/>
</dbReference>
<dbReference type="GO" id="GO:0003677">
    <property type="term" value="F:DNA binding"/>
    <property type="evidence" value="ECO:0007669"/>
    <property type="project" value="InterPro"/>
</dbReference>
<reference evidence="3 4" key="1">
    <citation type="submission" date="2023-03" db="EMBL/GenBank/DDBJ databases">
        <title>YIM 152171 draft genome.</title>
        <authorList>
            <person name="Yang Z."/>
        </authorList>
    </citation>
    <scope>NUCLEOTIDE SEQUENCE [LARGE SCALE GENOMIC DNA]</scope>
    <source>
        <strain evidence="3 4">YIM 152171</strain>
    </source>
</reference>
<dbReference type="Proteomes" id="UP001301140">
    <property type="component" value="Unassembled WGS sequence"/>
</dbReference>
<dbReference type="InterPro" id="IPR003115">
    <property type="entry name" value="ParB_N"/>
</dbReference>
<dbReference type="InterPro" id="IPR037972">
    <property type="entry name" value="RepB_N"/>
</dbReference>
<dbReference type="InterPro" id="IPR004437">
    <property type="entry name" value="ParB/RepB/Spo0J"/>
</dbReference>
<proteinExistence type="inferred from homology"/>
<dbReference type="Pfam" id="PF02195">
    <property type="entry name" value="ParB_N"/>
    <property type="match status" value="1"/>
</dbReference>
<dbReference type="RefSeq" id="WP_327787894.1">
    <property type="nucleotide sequence ID" value="NZ_JARGEQ010000024.1"/>
</dbReference>
<accession>A0AAP3UZ43</accession>
<protein>
    <submittedName>
        <fullName evidence="3">ParB/RepB/Spo0J family partition protein</fullName>
    </submittedName>
</protein>
<dbReference type="Gene3D" id="3.90.1530.30">
    <property type="match status" value="1"/>
</dbReference>
<dbReference type="GO" id="GO:0005694">
    <property type="term" value="C:chromosome"/>
    <property type="evidence" value="ECO:0007669"/>
    <property type="project" value="TreeGrafter"/>
</dbReference>
<dbReference type="NCBIfam" id="TIGR00180">
    <property type="entry name" value="parB_part"/>
    <property type="match status" value="1"/>
</dbReference>
<gene>
    <name evidence="3" type="ORF">PZ740_03640</name>
</gene>
<evidence type="ECO:0000313" key="3">
    <source>
        <dbReference type="EMBL" id="MDF1585476.1"/>
    </source>
</evidence>
<dbReference type="SUPFAM" id="SSF110849">
    <property type="entry name" value="ParB/Sulfiredoxin"/>
    <property type="match status" value="1"/>
</dbReference>
<name>A0AAP3UZ43_9PROT</name>
<evidence type="ECO:0000256" key="1">
    <source>
        <dbReference type="ARBA" id="ARBA00006295"/>
    </source>
</evidence>
<evidence type="ECO:0000313" key="4">
    <source>
        <dbReference type="Proteomes" id="UP001301140"/>
    </source>
</evidence>
<dbReference type="PANTHER" id="PTHR33375:SF1">
    <property type="entry name" value="CHROMOSOME-PARTITIONING PROTEIN PARB-RELATED"/>
    <property type="match status" value="1"/>
</dbReference>
<sequence>MMRQTDKRAALSRSVLDLAGAAAPAAPAKPAEKPSAAGRGIVGQALDVHKQGLLERVAELEAARSSEEASGVRLVELNPAQVRERLPADRDGRALRDPAFEELKASIRDKGQDTPIVVRRAGPGYELAAGRRRLAACRELELPVLARVMDLDDDAMLALQYRENAERADISVWERGRWFARLASEQGRSTTQLARLFGISQPSIVEYLKLGRLPEPLIGRLTDPRELSLSDGRRLHAAASGDAAALERMVVALDAAEGLTTREQLARALAAAAGKARAAPVPRSSLRGRVVVDARGRKLLTITRSGNQWIYRWAPEVDEATVSAMADRLAALLGDEGGLSEH</sequence>
<dbReference type="InterPro" id="IPR036086">
    <property type="entry name" value="ParB/Sulfiredoxin_sf"/>
</dbReference>
<dbReference type="EMBL" id="JARGEQ010000024">
    <property type="protein sequence ID" value="MDF1585476.1"/>
    <property type="molecule type" value="Genomic_DNA"/>
</dbReference>
<comment type="caution">
    <text evidence="3">The sequence shown here is derived from an EMBL/GenBank/DDBJ whole genome shotgun (WGS) entry which is preliminary data.</text>
</comment>